<protein>
    <submittedName>
        <fullName evidence="2">Tripartite tricarboxylate transporter substrate binding protein</fullName>
    </submittedName>
</protein>
<organism evidence="2 3">
    <name type="scientific">Achromobacter pestifer</name>
    <dbReference type="NCBI Taxonomy" id="1353889"/>
    <lineage>
        <taxon>Bacteria</taxon>
        <taxon>Pseudomonadati</taxon>
        <taxon>Pseudomonadota</taxon>
        <taxon>Betaproteobacteria</taxon>
        <taxon>Burkholderiales</taxon>
        <taxon>Alcaligenaceae</taxon>
        <taxon>Achromobacter</taxon>
    </lineage>
</organism>
<reference evidence="2 3" key="1">
    <citation type="submission" date="2020-05" db="EMBL/GenBank/DDBJ databases">
        <title>FDA dAtabase for Regulatory Grade micrObial Sequences (FDA-ARGOS): Supporting development and validation of Infectious Disease Dx tests.</title>
        <authorList>
            <person name="Sproer C."/>
            <person name="Gronow S."/>
            <person name="Severitt S."/>
            <person name="Schroder I."/>
            <person name="Tallon L."/>
            <person name="Sadzewicz L."/>
            <person name="Zhao X."/>
            <person name="Vavikolanu K."/>
            <person name="Mehta A."/>
            <person name="Aluvathingal J."/>
            <person name="Nadendla S."/>
            <person name="Myers T."/>
            <person name="Yan Y."/>
            <person name="Sichtig H."/>
        </authorList>
    </citation>
    <scope>NUCLEOTIDE SEQUENCE [LARGE SCALE GENOMIC DNA]</scope>
    <source>
        <strain evidence="2 3">FDAARGOS_790</strain>
    </source>
</reference>
<comment type="similarity">
    <text evidence="1">Belongs to the UPF0065 (bug) family.</text>
</comment>
<dbReference type="Gene3D" id="3.40.190.150">
    <property type="entry name" value="Bordetella uptake gene, domain 1"/>
    <property type="match status" value="1"/>
</dbReference>
<dbReference type="SUPFAM" id="SSF53850">
    <property type="entry name" value="Periplasmic binding protein-like II"/>
    <property type="match status" value="1"/>
</dbReference>
<dbReference type="KEGG" id="apes:FOC84_15620"/>
<dbReference type="Pfam" id="PF03401">
    <property type="entry name" value="TctC"/>
    <property type="match status" value="1"/>
</dbReference>
<dbReference type="CDD" id="cd13578">
    <property type="entry name" value="PBP2_Bug27"/>
    <property type="match status" value="1"/>
</dbReference>
<dbReference type="AlphaFoldDB" id="A0A7D4HZ25"/>
<dbReference type="Proteomes" id="UP000500970">
    <property type="component" value="Chromosome"/>
</dbReference>
<dbReference type="InterPro" id="IPR005064">
    <property type="entry name" value="BUG"/>
</dbReference>
<dbReference type="PANTHER" id="PTHR42928">
    <property type="entry name" value="TRICARBOXYLATE-BINDING PROTEIN"/>
    <property type="match status" value="1"/>
</dbReference>
<evidence type="ECO:0000313" key="3">
    <source>
        <dbReference type="Proteomes" id="UP000500970"/>
    </source>
</evidence>
<dbReference type="PIRSF" id="PIRSF017082">
    <property type="entry name" value="YflP"/>
    <property type="match status" value="1"/>
</dbReference>
<name>A0A7D4HZ25_9BURK</name>
<gene>
    <name evidence="2" type="ORF">FOC84_15620</name>
</gene>
<dbReference type="PANTHER" id="PTHR42928:SF5">
    <property type="entry name" value="BLR1237 PROTEIN"/>
    <property type="match status" value="1"/>
</dbReference>
<dbReference type="EMBL" id="CP053985">
    <property type="protein sequence ID" value="QKH36300.1"/>
    <property type="molecule type" value="Genomic_DNA"/>
</dbReference>
<accession>A0A7D4HZ25</accession>
<sequence length="349" mass="36912">MPKIPFNLVVSVAAWKFHFNSNELIKMKKTLSFFALSFPLVIAQSGAVHAQGYPAKAVTVIVPHGPGGANDAVARPFAQKIGERLHQTFVVENRAGAGGNIGIGVSARGSQDGYNLLLTVGSSYTISPFVYKTVPFDPKKDFEPIGLVATAPYVLIVNPELPVKTVQDLIALAKSKPGQLHMASAGNGTLDHLLGEMFKRAAGVDMLHIPYKGASAANTDMVSGRVSVTFTSWPSVMSFVHAGKLRLLAVASSERSSLLPDVPTIAETVPGVAAMSWYGLFAPAGTPADVVATLRRETSDVLADKSFQANLKAQGAEAANTTPAQFSELIDADLKTWSGIIEQTGARVE</sequence>
<keyword evidence="3" id="KW-1185">Reference proteome</keyword>
<evidence type="ECO:0000313" key="2">
    <source>
        <dbReference type="EMBL" id="QKH36300.1"/>
    </source>
</evidence>
<proteinExistence type="inferred from homology"/>
<evidence type="ECO:0000256" key="1">
    <source>
        <dbReference type="ARBA" id="ARBA00006987"/>
    </source>
</evidence>
<dbReference type="InterPro" id="IPR042100">
    <property type="entry name" value="Bug_dom1"/>
</dbReference>
<dbReference type="Gene3D" id="3.40.190.10">
    <property type="entry name" value="Periplasmic binding protein-like II"/>
    <property type="match status" value="1"/>
</dbReference>